<comment type="similarity">
    <text evidence="1">Belongs to the tRNA-intron endonuclease family.</text>
</comment>
<dbReference type="PIRSF" id="PIRSF011789">
    <property type="entry name" value="tRNA_splic_SEN2"/>
    <property type="match status" value="1"/>
</dbReference>
<dbReference type="EC" id="4.6.1.16" evidence="2"/>
<keyword evidence="3" id="KW-0819">tRNA processing</keyword>
<evidence type="ECO:0000256" key="7">
    <source>
        <dbReference type="SAM" id="MobiDB-lite"/>
    </source>
</evidence>
<evidence type="ECO:0000256" key="5">
    <source>
        <dbReference type="ARBA" id="ARBA00032432"/>
    </source>
</evidence>
<protein>
    <recommendedName>
        <fullName evidence="2">tRNA-intron lyase</fullName>
        <ecNumber evidence="2">4.6.1.16</ecNumber>
    </recommendedName>
    <alternativeName>
        <fullName evidence="5">tRNA-intron endonuclease Sen2</fullName>
    </alternativeName>
</protein>
<feature type="compositionally biased region" description="Acidic residues" evidence="7">
    <location>
        <begin position="372"/>
        <end position="381"/>
    </location>
</feature>
<evidence type="ECO:0000259" key="9">
    <source>
        <dbReference type="Pfam" id="PF02778"/>
    </source>
</evidence>
<dbReference type="CDD" id="cd22363">
    <property type="entry name" value="tRNA-intron_lyase_C"/>
    <property type="match status" value="1"/>
</dbReference>
<evidence type="ECO:0000256" key="1">
    <source>
        <dbReference type="ARBA" id="ARBA00008078"/>
    </source>
</evidence>
<dbReference type="EMBL" id="CP111021">
    <property type="protein sequence ID" value="WAR16132.1"/>
    <property type="molecule type" value="Genomic_DNA"/>
</dbReference>
<evidence type="ECO:0000256" key="6">
    <source>
        <dbReference type="ARBA" id="ARBA00034031"/>
    </source>
</evidence>
<feature type="region of interest" description="Disordered" evidence="7">
    <location>
        <begin position="1"/>
        <end position="20"/>
    </location>
</feature>
<evidence type="ECO:0000313" key="10">
    <source>
        <dbReference type="EMBL" id="WAR16132.1"/>
    </source>
</evidence>
<dbReference type="SUPFAM" id="SSF53032">
    <property type="entry name" value="tRNA-intron endonuclease catalytic domain-like"/>
    <property type="match status" value="1"/>
</dbReference>
<dbReference type="PANTHER" id="PTHR21227">
    <property type="entry name" value="TRNA-SPLICING ENDONUCLEASE SUBUNIT SEN2"/>
    <property type="match status" value="1"/>
</dbReference>
<feature type="domain" description="tRNA intron endonuclease N-terminal" evidence="9">
    <location>
        <begin position="420"/>
        <end position="458"/>
    </location>
</feature>
<dbReference type="InterPro" id="IPR036167">
    <property type="entry name" value="tRNA_intron_Endo_cat-like_sf"/>
</dbReference>
<dbReference type="PANTHER" id="PTHR21227:SF0">
    <property type="entry name" value="TRNA-SPLICING ENDONUCLEASE SUBUNIT SEN2"/>
    <property type="match status" value="1"/>
</dbReference>
<comment type="catalytic activity">
    <reaction evidence="6">
        <text>pretRNA = a 3'-half-tRNA molecule with a 5'-OH end + a 5'-half-tRNA molecule with a 2',3'-cyclic phosphate end + an intron with a 2',3'-cyclic phosphate and a 5'-hydroxyl terminus.</text>
        <dbReference type="EC" id="4.6.1.16"/>
    </reaction>
</comment>
<dbReference type="Gene3D" id="3.40.1350.10">
    <property type="match status" value="1"/>
</dbReference>
<proteinExistence type="inferred from homology"/>
<gene>
    <name evidence="10" type="ORF">MAR_030726</name>
</gene>
<dbReference type="InterPro" id="IPR006676">
    <property type="entry name" value="tRNA_splic"/>
</dbReference>
<feature type="region of interest" description="Disordered" evidence="7">
    <location>
        <begin position="112"/>
        <end position="148"/>
    </location>
</feature>
<evidence type="ECO:0000256" key="3">
    <source>
        <dbReference type="ARBA" id="ARBA00022694"/>
    </source>
</evidence>
<evidence type="ECO:0000256" key="4">
    <source>
        <dbReference type="ARBA" id="ARBA00023239"/>
    </source>
</evidence>
<organism evidence="10 11">
    <name type="scientific">Mya arenaria</name>
    <name type="common">Soft-shell clam</name>
    <dbReference type="NCBI Taxonomy" id="6604"/>
    <lineage>
        <taxon>Eukaryota</taxon>
        <taxon>Metazoa</taxon>
        <taxon>Spiralia</taxon>
        <taxon>Lophotrochozoa</taxon>
        <taxon>Mollusca</taxon>
        <taxon>Bivalvia</taxon>
        <taxon>Autobranchia</taxon>
        <taxon>Heteroconchia</taxon>
        <taxon>Euheterodonta</taxon>
        <taxon>Imparidentia</taxon>
        <taxon>Neoheterodontei</taxon>
        <taxon>Myida</taxon>
        <taxon>Myoidea</taxon>
        <taxon>Myidae</taxon>
        <taxon>Mya</taxon>
    </lineage>
</organism>
<name>A0ABY7F1Q7_MYAAR</name>
<feature type="compositionally biased region" description="Polar residues" evidence="7">
    <location>
        <begin position="122"/>
        <end position="143"/>
    </location>
</feature>
<dbReference type="InterPro" id="IPR006678">
    <property type="entry name" value="tRNA_intron_Endonuc_N"/>
</dbReference>
<dbReference type="Proteomes" id="UP001164746">
    <property type="component" value="Chromosome 10"/>
</dbReference>
<accession>A0ABY7F1Q7</accession>
<dbReference type="InterPro" id="IPR016589">
    <property type="entry name" value="tRNA_splic_SEN2"/>
</dbReference>
<feature type="compositionally biased region" description="Basic residues" evidence="7">
    <location>
        <begin position="9"/>
        <end position="20"/>
    </location>
</feature>
<reference evidence="10" key="1">
    <citation type="submission" date="2022-11" db="EMBL/GenBank/DDBJ databases">
        <title>Centuries of genome instability and evolution in soft-shell clam transmissible cancer (bioRxiv).</title>
        <authorList>
            <person name="Hart S.F.M."/>
            <person name="Yonemitsu M.A."/>
            <person name="Giersch R.M."/>
            <person name="Beal B.F."/>
            <person name="Arriagada G."/>
            <person name="Davis B.W."/>
            <person name="Ostrander E.A."/>
            <person name="Goff S.P."/>
            <person name="Metzger M.J."/>
        </authorList>
    </citation>
    <scope>NUCLEOTIDE SEQUENCE</scope>
    <source>
        <strain evidence="10">MELC-2E11</strain>
        <tissue evidence="10">Siphon/mantle</tissue>
    </source>
</reference>
<evidence type="ECO:0000313" key="11">
    <source>
        <dbReference type="Proteomes" id="UP001164746"/>
    </source>
</evidence>
<dbReference type="InterPro" id="IPR011856">
    <property type="entry name" value="tRNA_endonuc-like_dom_sf"/>
</dbReference>
<sequence>MMRMLMSKSHIHPGKKKKHVRRVLQSPFPVPISSITGELKGDNVIVRHSGDIAYLHSMGFFGQGLMSRGEPAVYDTLPSACLPTQSADKPRRVKVMRRRMYLRHMKWRKSQCQAESLGEDTQPGSDSKNADQNVWNSNSANEDTTVKDSWDTMEADVDFWTSDVDSVKRNMIETSDTNSTNDAMNNLTAEHHKSVRTIEDNLINKSSDSHKIIEESDIEGKKSTNLEGIPAKRMKLDVEPERLNKKYIAESGYHIPHSEDLTTVCEKIGTEVLEKNVHLNTNETKHDTMMNAHDTEMNVEYKVESEKMLDVSRQKTVNLEETDSNISMSDELNVSSEKRPDELEEKTDNLKESDPNILPLHPYCEQGPELDHSEDDMDEDEDSNHDVLVIDDSDIDDSTVLVEKKERYRWRPVERPDSFRFNEPLVLSLEEAFFLMYGLGCLTVQTENQPEIKIAAFWRKMCERQGRFLPHYVAYHYFRSKGWVPRSGLLFGTDFGSYEEVEGYRNRDFTWTSLTGLDRVTENVAKVLMFCYVILPSDWQQEDGQSPECLHRITVRLQTVNRWVSSQERGDSNTSAPVL</sequence>
<dbReference type="InterPro" id="IPR006677">
    <property type="entry name" value="tRNA_intron_Endonuc_cat-like"/>
</dbReference>
<keyword evidence="4" id="KW-0456">Lyase</keyword>
<feature type="compositionally biased region" description="Polar residues" evidence="7">
    <location>
        <begin position="318"/>
        <end position="335"/>
    </location>
</feature>
<dbReference type="Pfam" id="PF01974">
    <property type="entry name" value="tRNA_int_endo"/>
    <property type="match status" value="1"/>
</dbReference>
<feature type="domain" description="tRNA intron endonuclease catalytic" evidence="8">
    <location>
        <begin position="468"/>
        <end position="507"/>
    </location>
</feature>
<feature type="region of interest" description="Disordered" evidence="7">
    <location>
        <begin position="318"/>
        <end position="381"/>
    </location>
</feature>
<feature type="compositionally biased region" description="Basic and acidic residues" evidence="7">
    <location>
        <begin position="336"/>
        <end position="354"/>
    </location>
</feature>
<dbReference type="Pfam" id="PF02778">
    <property type="entry name" value="tRNA_int_endo_N"/>
    <property type="match status" value="1"/>
</dbReference>
<keyword evidence="11" id="KW-1185">Reference proteome</keyword>
<evidence type="ECO:0000259" key="8">
    <source>
        <dbReference type="Pfam" id="PF01974"/>
    </source>
</evidence>
<evidence type="ECO:0000256" key="2">
    <source>
        <dbReference type="ARBA" id="ARBA00012573"/>
    </source>
</evidence>